<evidence type="ECO:0000256" key="2">
    <source>
        <dbReference type="ARBA" id="ARBA00022692"/>
    </source>
</evidence>
<comment type="subcellular location">
    <subcellularLocation>
        <location evidence="1">Membrane</location>
        <topology evidence="1">Single-pass membrane protein</topology>
    </subcellularLocation>
</comment>
<dbReference type="FunCoup" id="A9VAE2">
    <property type="interactions" value="1200"/>
</dbReference>
<feature type="signal peptide" evidence="7">
    <location>
        <begin position="1"/>
        <end position="27"/>
    </location>
</feature>
<dbReference type="STRING" id="81824.A9VAE2"/>
<dbReference type="GO" id="GO:0005783">
    <property type="term" value="C:endoplasmic reticulum"/>
    <property type="evidence" value="ECO:0000318"/>
    <property type="project" value="GO_Central"/>
</dbReference>
<evidence type="ECO:0000256" key="4">
    <source>
        <dbReference type="ARBA" id="ARBA00023136"/>
    </source>
</evidence>
<feature type="region of interest" description="Disordered" evidence="5">
    <location>
        <begin position="40"/>
        <end position="65"/>
    </location>
</feature>
<feature type="chain" id="PRO_5002743027" description="Coiled-coil domain-containing protein 47" evidence="7">
    <location>
        <begin position="28"/>
        <end position="409"/>
    </location>
</feature>
<evidence type="ECO:0000256" key="3">
    <source>
        <dbReference type="ARBA" id="ARBA00022989"/>
    </source>
</evidence>
<dbReference type="Proteomes" id="UP000001357">
    <property type="component" value="Unassembled WGS sequence"/>
</dbReference>
<dbReference type="eggNOG" id="KOG2357">
    <property type="taxonomic scope" value="Eukaryota"/>
</dbReference>
<dbReference type="PANTHER" id="PTHR12883">
    <property type="entry name" value="ADIPOCYTE-SPECIFIC PROTEIN 4-RELATED"/>
    <property type="match status" value="1"/>
</dbReference>
<evidence type="ECO:0000313" key="9">
    <source>
        <dbReference type="Proteomes" id="UP000001357"/>
    </source>
</evidence>
<dbReference type="EMBL" id="CH991573">
    <property type="protein sequence ID" value="EDQ85469.1"/>
    <property type="molecule type" value="Genomic_DNA"/>
</dbReference>
<dbReference type="KEGG" id="mbr:MONBRDRAFT_34235"/>
<gene>
    <name evidence="8" type="ORF">MONBRDRAFT_34235</name>
</gene>
<evidence type="ECO:0000256" key="6">
    <source>
        <dbReference type="SAM" id="Phobius"/>
    </source>
</evidence>
<sequence length="409" mass="45254">MMQGRNAMFLGLALGLLLLGSWSGVRADADVADDEFDVAQATPESQPAAPIPQPQAAPTPPAPAEPAAPITSFPVLVQKFPLEVTLVALLLIYMVNYVYGTMVNKKIATRIAERNIVAMREAFGAVGDQGDELICESNNEYVLYGTGRTDVVRCNISIDLLRRQDAIGYLIELFTHVEDAINVTVDLRCPEPAPLVLTVGTPAALRRMAEHEDSKFFTSMVDIRGVPSGLDVLTESPELGAAFLTKELLDAIQSLKPMINAIHVSDQWYGVKMLEPPSFDSNTAPEDAVMPEARQVISLSLKLPYDDANLESKLVPFILQLTERVRTFACTGAMAAKADKRRSKFKEAYRKAINTYKTQKQHLDGQDRRVKQKLEAQKQGEAAFAKFEEKQKKRMQRKQAKKGMVKMVM</sequence>
<dbReference type="PANTHER" id="PTHR12883:SF0">
    <property type="entry name" value="PAT COMPLEX SUBUNIT CCDC47"/>
    <property type="match status" value="1"/>
</dbReference>
<name>A9VAE2_MONBE</name>
<dbReference type="GO" id="GO:0005509">
    <property type="term" value="F:calcium ion binding"/>
    <property type="evidence" value="ECO:0000318"/>
    <property type="project" value="GO_Central"/>
</dbReference>
<evidence type="ECO:0000313" key="8">
    <source>
        <dbReference type="EMBL" id="EDQ85469.1"/>
    </source>
</evidence>
<dbReference type="GeneID" id="5894957"/>
<feature type="transmembrane region" description="Helical" evidence="6">
    <location>
        <begin position="80"/>
        <end position="100"/>
    </location>
</feature>
<accession>A9VAE2</accession>
<protein>
    <recommendedName>
        <fullName evidence="10">Coiled-coil domain-containing protein 47</fullName>
    </recommendedName>
</protein>
<dbReference type="InterPro" id="IPR012879">
    <property type="entry name" value="CCDC47"/>
</dbReference>
<evidence type="ECO:0000256" key="1">
    <source>
        <dbReference type="ARBA" id="ARBA00004167"/>
    </source>
</evidence>
<keyword evidence="9" id="KW-1185">Reference proteome</keyword>
<proteinExistence type="predicted"/>
<keyword evidence="2 6" id="KW-0812">Transmembrane</keyword>
<evidence type="ECO:0000256" key="5">
    <source>
        <dbReference type="SAM" id="MobiDB-lite"/>
    </source>
</evidence>
<dbReference type="OMA" id="ESMWVAT"/>
<dbReference type="InParanoid" id="A9VAE2"/>
<feature type="region of interest" description="Disordered" evidence="5">
    <location>
        <begin position="388"/>
        <end position="409"/>
    </location>
</feature>
<dbReference type="RefSeq" id="XP_001749660.1">
    <property type="nucleotide sequence ID" value="XM_001749608.1"/>
</dbReference>
<keyword evidence="7" id="KW-0732">Signal</keyword>
<reference evidence="8 9" key="1">
    <citation type="journal article" date="2008" name="Nature">
        <title>The genome of the choanoflagellate Monosiga brevicollis and the origin of metazoans.</title>
        <authorList>
            <consortium name="JGI Sequencing"/>
            <person name="King N."/>
            <person name="Westbrook M.J."/>
            <person name="Young S.L."/>
            <person name="Kuo A."/>
            <person name="Abedin M."/>
            <person name="Chapman J."/>
            <person name="Fairclough S."/>
            <person name="Hellsten U."/>
            <person name="Isogai Y."/>
            <person name="Letunic I."/>
            <person name="Marr M."/>
            <person name="Pincus D."/>
            <person name="Putnam N."/>
            <person name="Rokas A."/>
            <person name="Wright K.J."/>
            <person name="Zuzow R."/>
            <person name="Dirks W."/>
            <person name="Good M."/>
            <person name="Goodstein D."/>
            <person name="Lemons D."/>
            <person name="Li W."/>
            <person name="Lyons J.B."/>
            <person name="Morris A."/>
            <person name="Nichols S."/>
            <person name="Richter D.J."/>
            <person name="Salamov A."/>
            <person name="Bork P."/>
            <person name="Lim W.A."/>
            <person name="Manning G."/>
            <person name="Miller W.T."/>
            <person name="McGinnis W."/>
            <person name="Shapiro H."/>
            <person name="Tjian R."/>
            <person name="Grigoriev I.V."/>
            <person name="Rokhsar D."/>
        </authorList>
    </citation>
    <scope>NUCLEOTIDE SEQUENCE [LARGE SCALE GENOMIC DNA]</scope>
    <source>
        <strain evidence="9">MX1 / ATCC 50154</strain>
    </source>
</reference>
<evidence type="ECO:0000256" key="7">
    <source>
        <dbReference type="SAM" id="SignalP"/>
    </source>
</evidence>
<keyword evidence="4 6" id="KW-0472">Membrane</keyword>
<feature type="compositionally biased region" description="Pro residues" evidence="5">
    <location>
        <begin position="49"/>
        <end position="65"/>
    </location>
</feature>
<feature type="compositionally biased region" description="Basic residues" evidence="5">
    <location>
        <begin position="392"/>
        <end position="409"/>
    </location>
</feature>
<dbReference type="GO" id="GO:0032469">
    <property type="term" value="P:endoplasmic reticulum calcium ion homeostasis"/>
    <property type="evidence" value="ECO:0007669"/>
    <property type="project" value="InterPro"/>
</dbReference>
<dbReference type="AlphaFoldDB" id="A9VAE2"/>
<organism evidence="8 9">
    <name type="scientific">Monosiga brevicollis</name>
    <name type="common">Choanoflagellate</name>
    <dbReference type="NCBI Taxonomy" id="81824"/>
    <lineage>
        <taxon>Eukaryota</taxon>
        <taxon>Choanoflagellata</taxon>
        <taxon>Craspedida</taxon>
        <taxon>Salpingoecidae</taxon>
        <taxon>Monosiga</taxon>
    </lineage>
</organism>
<dbReference type="GO" id="GO:0016020">
    <property type="term" value="C:membrane"/>
    <property type="evidence" value="ECO:0007669"/>
    <property type="project" value="UniProtKB-SubCell"/>
</dbReference>
<dbReference type="Pfam" id="PF07946">
    <property type="entry name" value="CCDC47"/>
    <property type="match status" value="1"/>
</dbReference>
<keyword evidence="3 6" id="KW-1133">Transmembrane helix</keyword>
<evidence type="ECO:0008006" key="10">
    <source>
        <dbReference type="Google" id="ProtNLM"/>
    </source>
</evidence>